<dbReference type="PANTHER" id="PTHR34591">
    <property type="entry name" value="OS03G0653100 PROTEIN-RELATED"/>
    <property type="match status" value="1"/>
</dbReference>
<feature type="compositionally biased region" description="Low complexity" evidence="1">
    <location>
        <begin position="16"/>
        <end position="28"/>
    </location>
</feature>
<dbReference type="PANTHER" id="PTHR34591:SF39">
    <property type="entry name" value="F-BOX DOMAIN-CONTAINING PROTEIN"/>
    <property type="match status" value="1"/>
</dbReference>
<feature type="region of interest" description="Disordered" evidence="1">
    <location>
        <begin position="1"/>
        <end position="28"/>
    </location>
</feature>
<sequence length="222" mass="25601">MEKTETALAGSRPSCAGSPRARSPGAPSSTPMACCSHALRGIFINFVDHWCPRFFARPSSESERPGNLDFLPSYTRGYGSILDHCNGLLLYEGRFKREFYVVNPATRWWECLPRHTGFRDYYIGYLVFDPAVSPHYEVFLIPYFPETPIPVGVPRYDPPSPVNLHGLFSLPDAHQMMLKIQRRKRTLQRENRWNRHRRLGPQEMAGPHRRSRAISMIRTQII</sequence>
<organism evidence="2 3">
    <name type="scientific">Eleusine coracana subsp. coracana</name>
    <dbReference type="NCBI Taxonomy" id="191504"/>
    <lineage>
        <taxon>Eukaryota</taxon>
        <taxon>Viridiplantae</taxon>
        <taxon>Streptophyta</taxon>
        <taxon>Embryophyta</taxon>
        <taxon>Tracheophyta</taxon>
        <taxon>Spermatophyta</taxon>
        <taxon>Magnoliopsida</taxon>
        <taxon>Liliopsida</taxon>
        <taxon>Poales</taxon>
        <taxon>Poaceae</taxon>
        <taxon>PACMAD clade</taxon>
        <taxon>Chloridoideae</taxon>
        <taxon>Cynodonteae</taxon>
        <taxon>Eleusininae</taxon>
        <taxon>Eleusine</taxon>
    </lineage>
</organism>
<keyword evidence="3" id="KW-1185">Reference proteome</keyword>
<dbReference type="Proteomes" id="UP001054889">
    <property type="component" value="Unassembled WGS sequence"/>
</dbReference>
<dbReference type="AlphaFoldDB" id="A0AAV5DDH3"/>
<evidence type="ECO:0000313" key="2">
    <source>
        <dbReference type="EMBL" id="GJN08243.1"/>
    </source>
</evidence>
<gene>
    <name evidence="2" type="primary">ga26143</name>
    <name evidence="2" type="ORF">PR202_ga26143</name>
</gene>
<dbReference type="EMBL" id="BQKI01000015">
    <property type="protein sequence ID" value="GJN08243.1"/>
    <property type="molecule type" value="Genomic_DNA"/>
</dbReference>
<reference evidence="2" key="2">
    <citation type="submission" date="2021-12" db="EMBL/GenBank/DDBJ databases">
        <title>Resequencing data analysis of finger millet.</title>
        <authorList>
            <person name="Hatakeyama M."/>
            <person name="Aluri S."/>
            <person name="Balachadran M.T."/>
            <person name="Sivarajan S.R."/>
            <person name="Poveda L."/>
            <person name="Shimizu-Inatsugi R."/>
            <person name="Schlapbach R."/>
            <person name="Sreeman S.M."/>
            <person name="Shimizu K.K."/>
        </authorList>
    </citation>
    <scope>NUCLEOTIDE SEQUENCE</scope>
</reference>
<protein>
    <submittedName>
        <fullName evidence="2">Uncharacterized protein</fullName>
    </submittedName>
</protein>
<proteinExistence type="predicted"/>
<comment type="caution">
    <text evidence="2">The sequence shown here is derived from an EMBL/GenBank/DDBJ whole genome shotgun (WGS) entry which is preliminary data.</text>
</comment>
<reference evidence="2" key="1">
    <citation type="journal article" date="2018" name="DNA Res.">
        <title>Multiple hybrid de novo genome assembly of finger millet, an orphan allotetraploid crop.</title>
        <authorList>
            <person name="Hatakeyama M."/>
            <person name="Aluri S."/>
            <person name="Balachadran M.T."/>
            <person name="Sivarajan S.R."/>
            <person name="Patrignani A."/>
            <person name="Gruter S."/>
            <person name="Poveda L."/>
            <person name="Shimizu-Inatsugi R."/>
            <person name="Baeten J."/>
            <person name="Francoijs K.J."/>
            <person name="Nataraja K.N."/>
            <person name="Reddy Y.A.N."/>
            <person name="Phadnis S."/>
            <person name="Ravikumar R.L."/>
            <person name="Schlapbach R."/>
            <person name="Sreeman S.M."/>
            <person name="Shimizu K.K."/>
        </authorList>
    </citation>
    <scope>NUCLEOTIDE SEQUENCE</scope>
</reference>
<evidence type="ECO:0000256" key="1">
    <source>
        <dbReference type="SAM" id="MobiDB-lite"/>
    </source>
</evidence>
<accession>A0AAV5DDH3</accession>
<evidence type="ECO:0000313" key="3">
    <source>
        <dbReference type="Proteomes" id="UP001054889"/>
    </source>
</evidence>
<name>A0AAV5DDH3_ELECO</name>